<dbReference type="Pfam" id="PF12172">
    <property type="entry name" value="zf-ChsH2"/>
    <property type="match status" value="1"/>
</dbReference>
<organism evidence="3 4">
    <name type="scientific">Amycolatopsis carbonis</name>
    <dbReference type="NCBI Taxonomy" id="715471"/>
    <lineage>
        <taxon>Bacteria</taxon>
        <taxon>Bacillati</taxon>
        <taxon>Actinomycetota</taxon>
        <taxon>Actinomycetes</taxon>
        <taxon>Pseudonocardiales</taxon>
        <taxon>Pseudonocardiaceae</taxon>
        <taxon>Amycolatopsis</taxon>
    </lineage>
</organism>
<keyword evidence="4" id="KW-1185">Reference proteome</keyword>
<dbReference type="InterPro" id="IPR002878">
    <property type="entry name" value="ChsH2_C"/>
</dbReference>
<dbReference type="KEGG" id="acab:QRX50_29725"/>
<feature type="domain" description="ChsH2 rubredoxin-like zinc ribbon" evidence="2">
    <location>
        <begin position="17"/>
        <end position="51"/>
    </location>
</feature>
<gene>
    <name evidence="3" type="ORF">QRX50_29725</name>
</gene>
<name>A0A9Y2I8S9_9PSEU</name>
<dbReference type="AlphaFoldDB" id="A0A9Y2I8S9"/>
<dbReference type="Proteomes" id="UP001236014">
    <property type="component" value="Chromosome"/>
</dbReference>
<dbReference type="PANTHER" id="PTHR34075">
    <property type="entry name" value="BLR3430 PROTEIN"/>
    <property type="match status" value="1"/>
</dbReference>
<proteinExistence type="predicted"/>
<dbReference type="RefSeq" id="WP_285966432.1">
    <property type="nucleotide sequence ID" value="NZ_CP127294.1"/>
</dbReference>
<sequence>MSESPSPVDHPVAEPFFQAAAEGRLVVQHCNSCDALRWPPLSGCPECRSRDTTWVEVAPAGTIWSFVVYHRAFSRSLKDQIPYTVAMVQLDEGPYLVGRLVEGKKPPKVGDRVDAEFLEVGGVSTVRWRIA</sequence>
<feature type="domain" description="ChsH2 C-terminal OB-fold" evidence="1">
    <location>
        <begin position="54"/>
        <end position="117"/>
    </location>
</feature>
<dbReference type="PANTHER" id="PTHR34075:SF5">
    <property type="entry name" value="BLR3430 PROTEIN"/>
    <property type="match status" value="1"/>
</dbReference>
<evidence type="ECO:0000313" key="4">
    <source>
        <dbReference type="Proteomes" id="UP001236014"/>
    </source>
</evidence>
<dbReference type="EMBL" id="CP127294">
    <property type="protein sequence ID" value="WIX75667.1"/>
    <property type="molecule type" value="Genomic_DNA"/>
</dbReference>
<reference evidence="3 4" key="1">
    <citation type="submission" date="2023-06" db="EMBL/GenBank/DDBJ databases">
        <authorList>
            <person name="Oyuntsetseg B."/>
            <person name="Kim S.B."/>
        </authorList>
    </citation>
    <scope>NUCLEOTIDE SEQUENCE [LARGE SCALE GENOMIC DNA]</scope>
    <source>
        <strain evidence="3 4">2-15</strain>
    </source>
</reference>
<dbReference type="InterPro" id="IPR012340">
    <property type="entry name" value="NA-bd_OB-fold"/>
</dbReference>
<dbReference type="SUPFAM" id="SSF50249">
    <property type="entry name" value="Nucleic acid-binding proteins"/>
    <property type="match status" value="1"/>
</dbReference>
<evidence type="ECO:0000259" key="1">
    <source>
        <dbReference type="Pfam" id="PF01796"/>
    </source>
</evidence>
<evidence type="ECO:0000259" key="2">
    <source>
        <dbReference type="Pfam" id="PF12172"/>
    </source>
</evidence>
<accession>A0A9Y2I8S9</accession>
<protein>
    <submittedName>
        <fullName evidence="3">OB-fold domain-containing protein</fullName>
    </submittedName>
</protein>
<dbReference type="InterPro" id="IPR022002">
    <property type="entry name" value="ChsH2_Znr"/>
</dbReference>
<evidence type="ECO:0000313" key="3">
    <source>
        <dbReference type="EMBL" id="WIX75667.1"/>
    </source>
</evidence>
<dbReference type="InterPro" id="IPR052513">
    <property type="entry name" value="Thioester_dehydratase-like"/>
</dbReference>
<dbReference type="Gene3D" id="6.10.30.10">
    <property type="match status" value="1"/>
</dbReference>
<dbReference type="Pfam" id="PF01796">
    <property type="entry name" value="OB_ChsH2_C"/>
    <property type="match status" value="1"/>
</dbReference>